<keyword evidence="4 7" id="KW-0347">Helicase</keyword>
<comment type="similarity">
    <text evidence="4">Belongs to the DEAD box helicase family.</text>
</comment>
<feature type="compositionally biased region" description="Basic and acidic residues" evidence="5">
    <location>
        <begin position="21"/>
        <end position="35"/>
    </location>
</feature>
<dbReference type="EMBL" id="GDHC01005873">
    <property type="protein sequence ID" value="JAQ12756.1"/>
    <property type="molecule type" value="Transcribed_RNA"/>
</dbReference>
<dbReference type="InterPro" id="IPR027417">
    <property type="entry name" value="P-loop_NTPase"/>
</dbReference>
<dbReference type="EMBL" id="GBHO01000958">
    <property type="protein sequence ID" value="JAG42646.1"/>
    <property type="molecule type" value="Transcribed_RNA"/>
</dbReference>
<comment type="function">
    <text evidence="4">RNA helicase.</text>
</comment>
<dbReference type="SUPFAM" id="SSF52540">
    <property type="entry name" value="P-loop containing nucleoside triphosphate hydrolases"/>
    <property type="match status" value="1"/>
</dbReference>
<keyword evidence="1 4" id="KW-0547">Nucleotide-binding</keyword>
<evidence type="ECO:0000256" key="5">
    <source>
        <dbReference type="SAM" id="MobiDB-lite"/>
    </source>
</evidence>
<keyword evidence="2 4" id="KW-0378">Hydrolase</keyword>
<evidence type="ECO:0000259" key="6">
    <source>
        <dbReference type="Pfam" id="PF00270"/>
    </source>
</evidence>
<evidence type="ECO:0000256" key="3">
    <source>
        <dbReference type="ARBA" id="ARBA00022840"/>
    </source>
</evidence>
<dbReference type="AlphaFoldDB" id="A0A0A9ZFB5"/>
<dbReference type="GO" id="GO:0003724">
    <property type="term" value="F:RNA helicase activity"/>
    <property type="evidence" value="ECO:0007669"/>
    <property type="project" value="UniProtKB-EC"/>
</dbReference>
<evidence type="ECO:0000313" key="7">
    <source>
        <dbReference type="EMBL" id="JAG42646.1"/>
    </source>
</evidence>
<comment type="catalytic activity">
    <reaction evidence="4">
        <text>ATP + H2O = ADP + phosphate + H(+)</text>
        <dbReference type="Rhea" id="RHEA:13065"/>
        <dbReference type="ChEBI" id="CHEBI:15377"/>
        <dbReference type="ChEBI" id="CHEBI:15378"/>
        <dbReference type="ChEBI" id="CHEBI:30616"/>
        <dbReference type="ChEBI" id="CHEBI:43474"/>
        <dbReference type="ChEBI" id="CHEBI:456216"/>
        <dbReference type="EC" id="3.6.4.13"/>
    </reaction>
</comment>
<feature type="compositionally biased region" description="Polar residues" evidence="5">
    <location>
        <begin position="1"/>
        <end position="12"/>
    </location>
</feature>
<evidence type="ECO:0000256" key="1">
    <source>
        <dbReference type="ARBA" id="ARBA00022741"/>
    </source>
</evidence>
<dbReference type="InterPro" id="IPR011545">
    <property type="entry name" value="DEAD/DEAH_box_helicase_dom"/>
</dbReference>
<reference evidence="7" key="2">
    <citation type="submission" date="2014-07" db="EMBL/GenBank/DDBJ databases">
        <authorList>
            <person name="Hull J."/>
        </authorList>
    </citation>
    <scope>NUCLEOTIDE SEQUENCE</scope>
</reference>
<evidence type="ECO:0000313" key="8">
    <source>
        <dbReference type="EMBL" id="JAQ12756.1"/>
    </source>
</evidence>
<evidence type="ECO:0000256" key="4">
    <source>
        <dbReference type="RuleBase" id="RU365068"/>
    </source>
</evidence>
<keyword evidence="4" id="KW-0694">RNA-binding</keyword>
<reference evidence="8" key="3">
    <citation type="journal article" date="2016" name="Gigascience">
        <title>De novo construction of an expanded transcriptome assembly for the western tarnished plant bug, Lygus hesperus.</title>
        <authorList>
            <person name="Tassone E.E."/>
            <person name="Geib S.M."/>
            <person name="Hall B."/>
            <person name="Fabrick J.A."/>
            <person name="Brent C.S."/>
            <person name="Hull J.J."/>
        </authorList>
    </citation>
    <scope>NUCLEOTIDE SEQUENCE</scope>
</reference>
<reference evidence="7" key="1">
    <citation type="journal article" date="2014" name="PLoS ONE">
        <title>Transcriptome-Based Identification of ABC Transporters in the Western Tarnished Plant Bug Lygus hesperus.</title>
        <authorList>
            <person name="Hull J.J."/>
            <person name="Chaney K."/>
            <person name="Geib S.M."/>
            <person name="Fabrick J.A."/>
            <person name="Brent C.S."/>
            <person name="Walsh D."/>
            <person name="Lavine L.C."/>
        </authorList>
    </citation>
    <scope>NUCLEOTIDE SEQUENCE</scope>
</reference>
<dbReference type="EC" id="3.6.4.13" evidence="4"/>
<dbReference type="PANTHER" id="PTHR24031">
    <property type="entry name" value="RNA HELICASE"/>
    <property type="match status" value="1"/>
</dbReference>
<sequence length="116" mass="13174">MNKNNTFTTNGINDVGEEEKDDGKGSDHGEQDKQDTMRVVYFDKADVLIATPQRLLRHLDSTAGLRLLHLRLLVIDEADQVLAGNFANFVSKVVDRFEEEVQANLQKQRMVDNCVR</sequence>
<organism evidence="7">
    <name type="scientific">Lygus hesperus</name>
    <name type="common">Western plant bug</name>
    <dbReference type="NCBI Taxonomy" id="30085"/>
    <lineage>
        <taxon>Eukaryota</taxon>
        <taxon>Metazoa</taxon>
        <taxon>Ecdysozoa</taxon>
        <taxon>Arthropoda</taxon>
        <taxon>Hexapoda</taxon>
        <taxon>Insecta</taxon>
        <taxon>Pterygota</taxon>
        <taxon>Neoptera</taxon>
        <taxon>Paraneoptera</taxon>
        <taxon>Hemiptera</taxon>
        <taxon>Heteroptera</taxon>
        <taxon>Panheteroptera</taxon>
        <taxon>Cimicomorpha</taxon>
        <taxon>Miridae</taxon>
        <taxon>Mirini</taxon>
        <taxon>Lygus</taxon>
    </lineage>
</organism>
<dbReference type="Pfam" id="PF00270">
    <property type="entry name" value="DEAD"/>
    <property type="match status" value="1"/>
</dbReference>
<dbReference type="GO" id="GO:0016787">
    <property type="term" value="F:hydrolase activity"/>
    <property type="evidence" value="ECO:0007669"/>
    <property type="project" value="UniProtKB-KW"/>
</dbReference>
<accession>A0A0A9ZFB5</accession>
<dbReference type="Gene3D" id="3.40.50.300">
    <property type="entry name" value="P-loop containing nucleotide triphosphate hydrolases"/>
    <property type="match status" value="1"/>
</dbReference>
<keyword evidence="3 4" id="KW-0067">ATP-binding</keyword>
<dbReference type="GO" id="GO:0003723">
    <property type="term" value="F:RNA binding"/>
    <property type="evidence" value="ECO:0007669"/>
    <property type="project" value="UniProtKB-UniRule"/>
</dbReference>
<protein>
    <recommendedName>
        <fullName evidence="4">ATP-dependent RNA helicase</fullName>
        <ecNumber evidence="4">3.6.4.13</ecNumber>
    </recommendedName>
</protein>
<proteinExistence type="inferred from homology"/>
<feature type="region of interest" description="Disordered" evidence="5">
    <location>
        <begin position="1"/>
        <end position="35"/>
    </location>
</feature>
<feature type="domain" description="DEAD/DEAH-box helicase" evidence="6">
    <location>
        <begin position="29"/>
        <end position="101"/>
    </location>
</feature>
<dbReference type="GO" id="GO:0005524">
    <property type="term" value="F:ATP binding"/>
    <property type="evidence" value="ECO:0007669"/>
    <property type="project" value="UniProtKB-UniRule"/>
</dbReference>
<gene>
    <name evidence="7" type="primary">DBP4</name>
    <name evidence="7" type="ORF">CM83_1138</name>
    <name evidence="8" type="ORF">g.25194</name>
</gene>
<comment type="domain">
    <text evidence="4">The Q motif is unique to and characteristic of the DEAD box family of RNA helicases and controls ATP binding and hydrolysis.</text>
</comment>
<evidence type="ECO:0000256" key="2">
    <source>
        <dbReference type="ARBA" id="ARBA00022801"/>
    </source>
</evidence>
<name>A0A0A9ZFB5_LYGHE</name>